<gene>
    <name evidence="4" type="primary">LOC102804295</name>
</gene>
<dbReference type="RefSeq" id="XP_006821450.1">
    <property type="nucleotide sequence ID" value="XM_006821387.1"/>
</dbReference>
<keyword evidence="3" id="KW-1185">Reference proteome</keyword>
<dbReference type="PANTHER" id="PTHR11133">
    <property type="entry name" value="SACCHAROPINE DEHYDROGENASE"/>
    <property type="match status" value="1"/>
</dbReference>
<evidence type="ECO:0000259" key="2">
    <source>
        <dbReference type="SMART" id="SM01003"/>
    </source>
</evidence>
<sequence length="456" mass="50669">MGNVQPGIRMVIGIQREERSVWERRTPLAPVQVKRLVARGVDVLVQPSVHRAFRDQEYRDVGAIIVHDNLNEASLVLGIQGTTRAQIVPNSTYGLFSHTIKAQAENMAMLDAMIEKNVRLVDFEMMINSGGESLAATFDRFAGIAGMINILHALGLRLLALGYDTPFLKIGLAHTYKNLNEAKIAVRQVGLEISANPIPKKIGPLTFVFVGKGNTSKGAREIFGQLPHQFVRPIELQHVAIHGASDGIYATVIRKIDYLFRMDNERVTINEYMESPELFSSGFANGFAPWASVIVNCATRKPGDPVLLSANDLRELTCPDAQPTEGLPYRLLAITDIDRDCQGSFEFAKDFTDMGQPFCRFIVNKDGGIEKQTGFSGDGVIFSAIPYLSNQIPREASIEFGEQLLRYIEELGMMDATAPLREDELSRTVRDAIICSNGSLTPKYKYIEELRKNVNY</sequence>
<reference evidence="4" key="1">
    <citation type="submission" date="2025-08" db="UniProtKB">
        <authorList>
            <consortium name="RefSeq"/>
        </authorList>
    </citation>
    <scope>IDENTIFICATION</scope>
    <source>
        <tissue evidence="4">Testes</tissue>
    </source>
</reference>
<organism evidence="3 4">
    <name type="scientific">Saccoglossus kowalevskii</name>
    <name type="common">Acorn worm</name>
    <dbReference type="NCBI Taxonomy" id="10224"/>
    <lineage>
        <taxon>Eukaryota</taxon>
        <taxon>Metazoa</taxon>
        <taxon>Hemichordata</taxon>
        <taxon>Enteropneusta</taxon>
        <taxon>Harrimaniidae</taxon>
        <taxon>Saccoglossus</taxon>
    </lineage>
</organism>
<dbReference type="Gene3D" id="3.40.50.720">
    <property type="entry name" value="NAD(P)-binding Rossmann-like Domain"/>
    <property type="match status" value="1"/>
</dbReference>
<proteinExistence type="predicted"/>
<dbReference type="GeneID" id="102804295"/>
<dbReference type="InterPro" id="IPR007886">
    <property type="entry name" value="AlaDH/PNT_N"/>
</dbReference>
<evidence type="ECO:0000313" key="4">
    <source>
        <dbReference type="RefSeq" id="XP_006821450.1"/>
    </source>
</evidence>
<evidence type="ECO:0000256" key="1">
    <source>
        <dbReference type="ARBA" id="ARBA00023002"/>
    </source>
</evidence>
<accession>A0ABM0MN59</accession>
<dbReference type="InterPro" id="IPR051168">
    <property type="entry name" value="AASS"/>
</dbReference>
<dbReference type="SMART" id="SM01003">
    <property type="entry name" value="AlaDh_PNT_N"/>
    <property type="match status" value="1"/>
</dbReference>
<evidence type="ECO:0000313" key="3">
    <source>
        <dbReference type="Proteomes" id="UP000694865"/>
    </source>
</evidence>
<dbReference type="PANTHER" id="PTHR11133:SF22">
    <property type="entry name" value="ALPHA-AMINOADIPIC SEMIALDEHYDE SYNTHASE, MITOCHONDRIAL"/>
    <property type="match status" value="1"/>
</dbReference>
<dbReference type="Pfam" id="PF05222">
    <property type="entry name" value="AlaDh_PNT_N"/>
    <property type="match status" value="1"/>
</dbReference>
<dbReference type="SUPFAM" id="SSF52283">
    <property type="entry name" value="Formate/glycerate dehydrogenase catalytic domain-like"/>
    <property type="match status" value="1"/>
</dbReference>
<dbReference type="Proteomes" id="UP000694865">
    <property type="component" value="Unplaced"/>
</dbReference>
<name>A0ABM0MN59_SACKO</name>
<keyword evidence="1" id="KW-0560">Oxidoreductase</keyword>
<feature type="domain" description="Alanine dehydrogenase/pyridine nucleotide transhydrogenase N-terminal" evidence="2">
    <location>
        <begin position="13"/>
        <end position="145"/>
    </location>
</feature>
<protein>
    <submittedName>
        <fullName evidence="4">Alpha-aminoadipic semialdehyde synthase, mitochondrial-like</fullName>
    </submittedName>
</protein>